<evidence type="ECO:0000256" key="15">
    <source>
        <dbReference type="RuleBase" id="RU003435"/>
    </source>
</evidence>
<evidence type="ECO:0000256" key="3">
    <source>
        <dbReference type="ARBA" id="ARBA00006040"/>
    </source>
</evidence>
<evidence type="ECO:0000256" key="11">
    <source>
        <dbReference type="ARBA" id="ARBA00023049"/>
    </source>
</evidence>
<dbReference type="OrthoDB" id="17530at2759"/>
<evidence type="ECO:0000256" key="5">
    <source>
        <dbReference type="ARBA" id="ARBA00018046"/>
    </source>
</evidence>
<dbReference type="InterPro" id="IPR001567">
    <property type="entry name" value="Pept_M3A_M3B_dom"/>
</dbReference>
<keyword evidence="10" id="KW-0809">Transit peptide</keyword>
<dbReference type="GO" id="GO:0006518">
    <property type="term" value="P:peptide metabolic process"/>
    <property type="evidence" value="ECO:0007669"/>
    <property type="project" value="TreeGrafter"/>
</dbReference>
<keyword evidence="9 15" id="KW-0862">Zinc</keyword>
<dbReference type="GO" id="GO:0005759">
    <property type="term" value="C:mitochondrial matrix"/>
    <property type="evidence" value="ECO:0007669"/>
    <property type="project" value="UniProtKB-SubCell"/>
</dbReference>
<dbReference type="InterPro" id="IPR024079">
    <property type="entry name" value="MetalloPept_cat_dom_sf"/>
</dbReference>
<evidence type="ECO:0000256" key="14">
    <source>
        <dbReference type="ARBA" id="ARBA00032470"/>
    </source>
</evidence>
<keyword evidence="7 15" id="KW-0479">Metal-binding</keyword>
<evidence type="ECO:0000259" key="16">
    <source>
        <dbReference type="Pfam" id="PF01432"/>
    </source>
</evidence>
<evidence type="ECO:0000256" key="1">
    <source>
        <dbReference type="ARBA" id="ARBA00000436"/>
    </source>
</evidence>
<evidence type="ECO:0000256" key="4">
    <source>
        <dbReference type="ARBA" id="ARBA00012441"/>
    </source>
</evidence>
<evidence type="ECO:0000256" key="10">
    <source>
        <dbReference type="ARBA" id="ARBA00022946"/>
    </source>
</evidence>
<keyword evidence="6 15" id="KW-0645">Protease</keyword>
<keyword evidence="18" id="KW-1185">Reference proteome</keyword>
<gene>
    <name evidence="17" type="primary">01-Oct</name>
    <name evidence="17" type="ORF">CFIMG_001986RA</name>
</gene>
<dbReference type="CDD" id="cd06457">
    <property type="entry name" value="M3A_MIP"/>
    <property type="match status" value="1"/>
</dbReference>
<evidence type="ECO:0000256" key="8">
    <source>
        <dbReference type="ARBA" id="ARBA00022801"/>
    </source>
</evidence>
<keyword evidence="8 15" id="KW-0378">Hydrolase</keyword>
<evidence type="ECO:0000256" key="9">
    <source>
        <dbReference type="ARBA" id="ARBA00022833"/>
    </source>
</evidence>
<dbReference type="STRING" id="1035309.A0A2C5X3S5"/>
<accession>A0A2C5X3S5</accession>
<dbReference type="AlphaFoldDB" id="A0A2C5X3S5"/>
<keyword evidence="11 15" id="KW-0482">Metalloprotease</keyword>
<sequence>MRGSSTHMFTRSVSTGLARCPDLRRANPSSMPALQKDRSLFTVSPASVGPVDVSESGAHDDSLLREVFDTGASTLRLSLASWTRKSVGLFKNRFLTNPQGFLAYSQINIKRAQGIVNKILALNSVESYKGIVRDLDRLSDLLCRVLDLCDFVRVTHPDASIQAAASDAWAMAYHYMNQLNTTRGINEQLTAAMEMPEVTASWSEEEKMVAAILKSDFMKSGIHLPRRQRQRFVDISQKISESGSRFISEARPAVPALSFPSSRLMGLHPRMAADLTVNGQLQLPLMSAESAAAMRSVRDSDVRKSIYISSRTASAGTIRNLENMLRQRAELATLAGFESYAHHALKDRMMARTPSEVMKFLSALQQHNVPTIENEVATLLERKRRLVNDDSAELNAWDKDFCIDSIRSDMHSKAKHDDQLSAYFSVGTVMQGMSRLFTRLYGIRLVPAESEPGETWHPDVRRLDVIDDSGRQLAVLYCDLFYRPGKSPNPAHYTVRCSREMLAQEIADVAQEMGMYGGANSNIDLPSFDTPEQAANDGMASASHDGKVQQLPTIALICDFPKNSSGRNEPAFLTFYQVETLFHEMGHAIHSILARTSFQNVAGTRCATDFAELPSTLMEHFAADPTVLGLFARHWQTDAPLPYDMVVDKIRLMKRFEGLDTEHQLILAMLDQAYHSSAASEPGFESTRIFHELETKYSVGPADPPSTCWQGFFGHLFGYGATYYSYLFDRVLAERVWRKVFDAGENGAAISRENGEWLKENLLKWGGSRDPWHCVADTLRDERLRDGGEEAMAIVGSWGIKDDHVAK</sequence>
<comment type="function">
    <text evidence="13">Cleaves proteins, imported into the mitochondrion, to their mature size. While most mitochondrial precursor proteins are processed to the mature form in one step by mitochondrial processing peptidase (MPP), the sequential cleavage by MIP of an octapeptide after initial processing by MPP is a required step for a subgroup of nuclear-encoded precursor proteins destined for the matrix or the inner membrane.</text>
</comment>
<evidence type="ECO:0000313" key="18">
    <source>
        <dbReference type="Proteomes" id="UP000222788"/>
    </source>
</evidence>
<comment type="subcellular location">
    <subcellularLocation>
        <location evidence="2">Mitochondrion matrix</location>
    </subcellularLocation>
</comment>
<evidence type="ECO:0000256" key="7">
    <source>
        <dbReference type="ARBA" id="ARBA00022723"/>
    </source>
</evidence>
<evidence type="ECO:0000313" key="17">
    <source>
        <dbReference type="EMBL" id="PHH52693.1"/>
    </source>
</evidence>
<dbReference type="Pfam" id="PF01432">
    <property type="entry name" value="Peptidase_M3"/>
    <property type="match status" value="1"/>
</dbReference>
<dbReference type="EMBL" id="APWK03000059">
    <property type="protein sequence ID" value="PHH52693.1"/>
    <property type="molecule type" value="Genomic_DNA"/>
</dbReference>
<evidence type="ECO:0000256" key="13">
    <source>
        <dbReference type="ARBA" id="ARBA00025208"/>
    </source>
</evidence>
<dbReference type="InterPro" id="IPR024077">
    <property type="entry name" value="Neurolysin/TOP_dom2"/>
</dbReference>
<dbReference type="SUPFAM" id="SSF55486">
    <property type="entry name" value="Metalloproteases ('zincins'), catalytic domain"/>
    <property type="match status" value="1"/>
</dbReference>
<dbReference type="InterPro" id="IPR045090">
    <property type="entry name" value="Pept_M3A_M3B"/>
</dbReference>
<dbReference type="Proteomes" id="UP000222788">
    <property type="component" value="Unassembled WGS sequence"/>
</dbReference>
<dbReference type="GO" id="GO:0046872">
    <property type="term" value="F:metal ion binding"/>
    <property type="evidence" value="ECO:0007669"/>
    <property type="project" value="UniProtKB-UniRule"/>
</dbReference>
<dbReference type="PANTHER" id="PTHR11804:SF79">
    <property type="entry name" value="MITOCHONDRIAL INTERMEDIATE PEPTIDASE"/>
    <property type="match status" value="1"/>
</dbReference>
<evidence type="ECO:0000256" key="6">
    <source>
        <dbReference type="ARBA" id="ARBA00022670"/>
    </source>
</evidence>
<proteinExistence type="inferred from homology"/>
<comment type="similarity">
    <text evidence="3 15">Belongs to the peptidase M3 family.</text>
</comment>
<dbReference type="Gene3D" id="3.40.390.10">
    <property type="entry name" value="Collagenase (Catalytic Domain)"/>
    <property type="match status" value="1"/>
</dbReference>
<reference evidence="17 18" key="1">
    <citation type="journal article" date="2013" name="Fungal Biol.">
        <title>Analysis of microsatellite markers in the genome of the plant pathogen Ceratocystis fimbriata.</title>
        <authorList>
            <person name="Simpson M.C."/>
            <person name="Wilken P.M."/>
            <person name="Coetzee M.P."/>
            <person name="Wingfield M.J."/>
            <person name="Wingfield B.D."/>
        </authorList>
    </citation>
    <scope>NUCLEOTIDE SEQUENCE [LARGE SCALE GENOMIC DNA]</scope>
    <source>
        <strain evidence="17 18">CBS 114723</strain>
    </source>
</reference>
<dbReference type="Gene3D" id="1.10.1370.10">
    <property type="entry name" value="Neurolysin, domain 3"/>
    <property type="match status" value="1"/>
</dbReference>
<organism evidence="17 18">
    <name type="scientific">Ceratocystis fimbriata CBS 114723</name>
    <dbReference type="NCBI Taxonomy" id="1035309"/>
    <lineage>
        <taxon>Eukaryota</taxon>
        <taxon>Fungi</taxon>
        <taxon>Dikarya</taxon>
        <taxon>Ascomycota</taxon>
        <taxon>Pezizomycotina</taxon>
        <taxon>Sordariomycetes</taxon>
        <taxon>Hypocreomycetidae</taxon>
        <taxon>Microascales</taxon>
        <taxon>Ceratocystidaceae</taxon>
        <taxon>Ceratocystis</taxon>
    </lineage>
</organism>
<dbReference type="GO" id="GO:0004222">
    <property type="term" value="F:metalloendopeptidase activity"/>
    <property type="evidence" value="ECO:0007669"/>
    <property type="project" value="UniProtKB-EC"/>
</dbReference>
<evidence type="ECO:0000256" key="2">
    <source>
        <dbReference type="ARBA" id="ARBA00004305"/>
    </source>
</evidence>
<comment type="catalytic activity">
    <reaction evidence="1">
        <text>Release of an N-terminal octapeptide as second stage of processing of some proteins imported into the mitochondrion.</text>
        <dbReference type="EC" id="3.4.24.59"/>
    </reaction>
</comment>
<dbReference type="PANTHER" id="PTHR11804">
    <property type="entry name" value="PROTEASE M3 THIMET OLIGOPEPTIDASE-RELATED"/>
    <property type="match status" value="1"/>
</dbReference>
<reference evidence="17 18" key="2">
    <citation type="journal article" date="2013" name="IMA Fungus">
        <title>IMA Genome-F 1: Ceratocystis fimbriata: Draft nuclear genome sequence for the plant pathogen, Ceratocystis fimbriata.</title>
        <authorList>
            <person name="Wilken P.M."/>
            <person name="Steenkamp E.T."/>
            <person name="Wingfield M.J."/>
            <person name="de Beer Z.W."/>
            <person name="Wingfield B.D."/>
        </authorList>
    </citation>
    <scope>NUCLEOTIDE SEQUENCE [LARGE SCALE GENOMIC DNA]</scope>
    <source>
        <strain evidence="17 18">CBS 114723</strain>
    </source>
</reference>
<feature type="domain" description="Peptidase M3A/M3B catalytic" evidence="16">
    <location>
        <begin position="294"/>
        <end position="793"/>
    </location>
</feature>
<dbReference type="InterPro" id="IPR033851">
    <property type="entry name" value="M3A_MIP"/>
</dbReference>
<dbReference type="GO" id="GO:0006627">
    <property type="term" value="P:protein processing involved in protein targeting to mitochondrion"/>
    <property type="evidence" value="ECO:0007669"/>
    <property type="project" value="TreeGrafter"/>
</dbReference>
<keyword evidence="12" id="KW-0496">Mitochondrion</keyword>
<name>A0A2C5X3S5_9PEZI</name>
<protein>
    <recommendedName>
        <fullName evidence="5">Mitochondrial intermediate peptidase</fullName>
        <ecNumber evidence="4">3.4.24.59</ecNumber>
    </recommendedName>
    <alternativeName>
        <fullName evidence="14">Octapeptidyl aminopeptidase</fullName>
    </alternativeName>
</protein>
<comment type="caution">
    <text evidence="17">The sequence shown here is derived from an EMBL/GenBank/DDBJ whole genome shotgun (WGS) entry which is preliminary data.</text>
</comment>
<comment type="cofactor">
    <cofactor evidence="15">
        <name>Zn(2+)</name>
        <dbReference type="ChEBI" id="CHEBI:29105"/>
    </cofactor>
    <text evidence="15">Binds 1 zinc ion.</text>
</comment>
<evidence type="ECO:0000256" key="12">
    <source>
        <dbReference type="ARBA" id="ARBA00023128"/>
    </source>
</evidence>
<dbReference type="EC" id="3.4.24.59" evidence="4"/>